<proteinExistence type="inferred from homology"/>
<organism evidence="4 5">
    <name type="scientific">Paraburkholderia nemoris</name>
    <dbReference type="NCBI Taxonomy" id="2793076"/>
    <lineage>
        <taxon>Bacteria</taxon>
        <taxon>Pseudomonadati</taxon>
        <taxon>Pseudomonadota</taxon>
        <taxon>Betaproteobacteria</taxon>
        <taxon>Burkholderiales</taxon>
        <taxon>Burkholderiaceae</taxon>
        <taxon>Paraburkholderia</taxon>
    </lineage>
</organism>
<reference evidence="4 5" key="1">
    <citation type="submission" date="2021-02" db="EMBL/GenBank/DDBJ databases">
        <authorList>
            <person name="Vanwijnsberghe S."/>
        </authorList>
    </citation>
    <scope>NUCLEOTIDE SEQUENCE [LARGE SCALE GENOMIC DNA]</scope>
    <source>
        <strain evidence="4 5">R-69776</strain>
    </source>
</reference>
<feature type="domain" description="MmgE/PrpD C-terminal" evidence="3">
    <location>
        <begin position="259"/>
        <end position="417"/>
    </location>
</feature>
<dbReference type="InterPro" id="IPR005656">
    <property type="entry name" value="MmgE_PrpD"/>
</dbReference>
<comment type="caution">
    <text evidence="4">The sequence shown here is derived from an EMBL/GenBank/DDBJ whole genome shotgun (WGS) entry which is preliminary data.</text>
</comment>
<dbReference type="SUPFAM" id="SSF103378">
    <property type="entry name" value="2-methylcitrate dehydratase PrpD"/>
    <property type="match status" value="1"/>
</dbReference>
<dbReference type="PANTHER" id="PTHR16943">
    <property type="entry name" value="2-METHYLCITRATE DEHYDRATASE-RELATED"/>
    <property type="match status" value="1"/>
</dbReference>
<dbReference type="InterPro" id="IPR045336">
    <property type="entry name" value="MmgE_PrpD_N"/>
</dbReference>
<sequence>MREAIAHSLASLALELKTEVSFASNRKLVHQTLIDAIAAAIAGYDSPVASIALEFARNGLGAGSAAPWFFEGESVTPAGAAFVNSSAMSSLDIDDGNRAARGHLGAAIVPAASTFGVIGNASAETFAHAILAGCEIGARLGAAESQPFFASGRWAGVGAAVATGICLDFDRNRMGNAISLAAHTAPLMAPAGARSAMTGHIKEGVPFGLLSGVTAALLAQEGYRGDPDAIESVGIYDIAQLANYPATTVAFKRTYFKRYTCCRLAHAPIDAVMAIVRRERFDVPDIARITVRTFRTAIDLPNETRPTSFESAQYSLPFAIAVALLGGSDALLPLLNDALADPNVAALAERVVLEHDLALDEFYPSSTPTEVRIATHDGSEFVEWRKTADGDPDQSFSDKQLIEKVQILARGKIADDRLTTIIASIETGIPTAKDFEVALR</sequence>
<feature type="domain" description="MmgE/PrpD N-terminal" evidence="2">
    <location>
        <begin position="9"/>
        <end position="231"/>
    </location>
</feature>
<evidence type="ECO:0000259" key="2">
    <source>
        <dbReference type="Pfam" id="PF03972"/>
    </source>
</evidence>
<dbReference type="PANTHER" id="PTHR16943:SF8">
    <property type="entry name" value="2-METHYLCITRATE DEHYDRATASE"/>
    <property type="match status" value="1"/>
</dbReference>
<dbReference type="Pfam" id="PF03972">
    <property type="entry name" value="MmgE_PrpD_N"/>
    <property type="match status" value="1"/>
</dbReference>
<evidence type="ECO:0000259" key="3">
    <source>
        <dbReference type="Pfam" id="PF19305"/>
    </source>
</evidence>
<gene>
    <name evidence="4" type="ORF">R69776_04621</name>
</gene>
<dbReference type="Gene3D" id="3.30.1330.120">
    <property type="entry name" value="2-methylcitrate dehydratase PrpD"/>
    <property type="match status" value="1"/>
</dbReference>
<evidence type="ECO:0000313" key="5">
    <source>
        <dbReference type="Proteomes" id="UP000673821"/>
    </source>
</evidence>
<name>A0ABN7M6J7_9BURK</name>
<evidence type="ECO:0000313" key="4">
    <source>
        <dbReference type="EMBL" id="CAE6787999.1"/>
    </source>
</evidence>
<dbReference type="Gene3D" id="1.10.4100.10">
    <property type="entry name" value="2-methylcitrate dehydratase PrpD"/>
    <property type="match status" value="1"/>
</dbReference>
<evidence type="ECO:0000256" key="1">
    <source>
        <dbReference type="ARBA" id="ARBA00006174"/>
    </source>
</evidence>
<dbReference type="EMBL" id="CAJNBH010000014">
    <property type="protein sequence ID" value="CAE6787999.1"/>
    <property type="molecule type" value="Genomic_DNA"/>
</dbReference>
<keyword evidence="5" id="KW-1185">Reference proteome</keyword>
<dbReference type="Pfam" id="PF19305">
    <property type="entry name" value="MmgE_PrpD_C"/>
    <property type="match status" value="1"/>
</dbReference>
<dbReference type="InterPro" id="IPR045337">
    <property type="entry name" value="MmgE_PrpD_C"/>
</dbReference>
<evidence type="ECO:0008006" key="6">
    <source>
        <dbReference type="Google" id="ProtNLM"/>
    </source>
</evidence>
<comment type="similarity">
    <text evidence="1">Belongs to the PrpD family.</text>
</comment>
<dbReference type="InterPro" id="IPR042183">
    <property type="entry name" value="MmgE/PrpD_sf_1"/>
</dbReference>
<dbReference type="RefSeq" id="WP_200659458.1">
    <property type="nucleotide sequence ID" value="NZ_CAJNBH010000014.1"/>
</dbReference>
<accession>A0ABN7M6J7</accession>
<dbReference type="Proteomes" id="UP000673821">
    <property type="component" value="Unassembled WGS sequence"/>
</dbReference>
<dbReference type="InterPro" id="IPR042188">
    <property type="entry name" value="MmgE/PrpD_sf_2"/>
</dbReference>
<protein>
    <recommendedName>
        <fullName evidence="6">MmgE/PrpD family protein</fullName>
    </recommendedName>
</protein>
<dbReference type="InterPro" id="IPR036148">
    <property type="entry name" value="MmgE/PrpD_sf"/>
</dbReference>